<gene>
    <name evidence="2" type="ORF">F0L74_00410</name>
</gene>
<keyword evidence="1" id="KW-0472">Membrane</keyword>
<evidence type="ECO:0000256" key="1">
    <source>
        <dbReference type="SAM" id="Phobius"/>
    </source>
</evidence>
<name>A0A5B2W2K3_9BACT</name>
<dbReference type="Proteomes" id="UP000324611">
    <property type="component" value="Unassembled WGS sequence"/>
</dbReference>
<evidence type="ECO:0000313" key="3">
    <source>
        <dbReference type="Proteomes" id="UP000324611"/>
    </source>
</evidence>
<reference evidence="2 3" key="1">
    <citation type="submission" date="2019-09" db="EMBL/GenBank/DDBJ databases">
        <title>Chitinophaga ginsengihumi sp. nov., isolated from soil of ginseng rhizosphere.</title>
        <authorList>
            <person name="Lee J."/>
        </authorList>
    </citation>
    <scope>NUCLEOTIDE SEQUENCE [LARGE SCALE GENOMIC DNA]</scope>
    <source>
        <strain evidence="2 3">BN140078</strain>
    </source>
</reference>
<proteinExistence type="predicted"/>
<dbReference type="AlphaFoldDB" id="A0A5B2W2K3"/>
<dbReference type="EMBL" id="VUOC01000001">
    <property type="protein sequence ID" value="KAA2244479.1"/>
    <property type="molecule type" value="Genomic_DNA"/>
</dbReference>
<evidence type="ECO:0000313" key="2">
    <source>
        <dbReference type="EMBL" id="KAA2244479.1"/>
    </source>
</evidence>
<protein>
    <submittedName>
        <fullName evidence="2">Uncharacterized protein</fullName>
    </submittedName>
</protein>
<accession>A0A5B2W2K3</accession>
<reference evidence="2 3" key="2">
    <citation type="submission" date="2019-09" db="EMBL/GenBank/DDBJ databases">
        <authorList>
            <person name="Jin C."/>
        </authorList>
    </citation>
    <scope>NUCLEOTIDE SEQUENCE [LARGE SCALE GENOMIC DNA]</scope>
    <source>
        <strain evidence="2 3">BN140078</strain>
    </source>
</reference>
<feature type="transmembrane region" description="Helical" evidence="1">
    <location>
        <begin position="111"/>
        <end position="132"/>
    </location>
</feature>
<dbReference type="RefSeq" id="WP_149835877.1">
    <property type="nucleotide sequence ID" value="NZ_VUOC01000001.1"/>
</dbReference>
<keyword evidence="3" id="KW-1185">Reference proteome</keyword>
<sequence length="209" mass="22777">MNKKGKDIVGELEEIVPGLRLPAETPYQAPAGYFEQLPGQIMQRIQAENAATVQDELAALSPLLAAAPRQQPMSAPQGYFDGLADRIMNDIQSGTTANPAKVVPIRSRRRYLSWAAAACLTGCIALGALFIFRHNPAPATNFEAQLAGIPDQEIVDYLQNHTDAFDNEAIFSNVSKMDVADELPRISTNLYDMPEAAIEKYLENSGLSN</sequence>
<keyword evidence="1" id="KW-0812">Transmembrane</keyword>
<keyword evidence="1" id="KW-1133">Transmembrane helix</keyword>
<organism evidence="2 3">
    <name type="scientific">Chitinophaga agrisoli</name>
    <dbReference type="NCBI Taxonomy" id="2607653"/>
    <lineage>
        <taxon>Bacteria</taxon>
        <taxon>Pseudomonadati</taxon>
        <taxon>Bacteroidota</taxon>
        <taxon>Chitinophagia</taxon>
        <taxon>Chitinophagales</taxon>
        <taxon>Chitinophagaceae</taxon>
        <taxon>Chitinophaga</taxon>
    </lineage>
</organism>
<comment type="caution">
    <text evidence="2">The sequence shown here is derived from an EMBL/GenBank/DDBJ whole genome shotgun (WGS) entry which is preliminary data.</text>
</comment>